<dbReference type="EMBL" id="KB644409">
    <property type="protein sequence ID" value="EPS26360.1"/>
    <property type="molecule type" value="Genomic_DNA"/>
</dbReference>
<keyword evidence="3" id="KW-1185">Reference proteome</keyword>
<proteinExistence type="predicted"/>
<evidence type="ECO:0000313" key="2">
    <source>
        <dbReference type="EMBL" id="EPS26360.1"/>
    </source>
</evidence>
<gene>
    <name evidence="2" type="ORF">PDE_01296</name>
</gene>
<reference evidence="2 3" key="1">
    <citation type="journal article" date="2013" name="PLoS ONE">
        <title>Genomic and secretomic analyses reveal unique features of the lignocellulolytic enzyme system of Penicillium decumbens.</title>
        <authorList>
            <person name="Liu G."/>
            <person name="Zhang L."/>
            <person name="Wei X."/>
            <person name="Zou G."/>
            <person name="Qin Y."/>
            <person name="Ma L."/>
            <person name="Li J."/>
            <person name="Zheng H."/>
            <person name="Wang S."/>
            <person name="Wang C."/>
            <person name="Xun L."/>
            <person name="Zhao G.-P."/>
            <person name="Zhou Z."/>
            <person name="Qu Y."/>
        </authorList>
    </citation>
    <scope>NUCLEOTIDE SEQUENCE [LARGE SCALE GENOMIC DNA]</scope>
    <source>
        <strain evidence="3">114-2 / CGMCC 5302</strain>
    </source>
</reference>
<name>S7Z752_PENO1</name>
<protein>
    <submittedName>
        <fullName evidence="2">Uncharacterized protein</fullName>
    </submittedName>
</protein>
<accession>S7Z752</accession>
<feature type="compositionally biased region" description="Basic and acidic residues" evidence="1">
    <location>
        <begin position="38"/>
        <end position="47"/>
    </location>
</feature>
<evidence type="ECO:0000256" key="1">
    <source>
        <dbReference type="SAM" id="MobiDB-lite"/>
    </source>
</evidence>
<dbReference type="HOGENOM" id="CLU_1378559_0_0_1"/>
<feature type="region of interest" description="Disordered" evidence="1">
    <location>
        <begin position="75"/>
        <end position="117"/>
    </location>
</feature>
<dbReference type="Proteomes" id="UP000019376">
    <property type="component" value="Unassembled WGS sequence"/>
</dbReference>
<feature type="region of interest" description="Disordered" evidence="1">
    <location>
        <begin position="1"/>
        <end position="51"/>
    </location>
</feature>
<evidence type="ECO:0000313" key="3">
    <source>
        <dbReference type="Proteomes" id="UP000019376"/>
    </source>
</evidence>
<dbReference type="AlphaFoldDB" id="S7Z752"/>
<feature type="compositionally biased region" description="Polar residues" evidence="1">
    <location>
        <begin position="75"/>
        <end position="97"/>
    </location>
</feature>
<organism evidence="2 3">
    <name type="scientific">Penicillium oxalicum (strain 114-2 / CGMCC 5302)</name>
    <name type="common">Penicillium decumbens</name>
    <dbReference type="NCBI Taxonomy" id="933388"/>
    <lineage>
        <taxon>Eukaryota</taxon>
        <taxon>Fungi</taxon>
        <taxon>Dikarya</taxon>
        <taxon>Ascomycota</taxon>
        <taxon>Pezizomycotina</taxon>
        <taxon>Eurotiomycetes</taxon>
        <taxon>Eurotiomycetidae</taxon>
        <taxon>Eurotiales</taxon>
        <taxon>Aspergillaceae</taxon>
        <taxon>Penicillium</taxon>
    </lineage>
</organism>
<sequence>MANGSTESIGHGLLPMARRHAAVDRSGGLSSPGPEPWPLRRERDGDGTKSLGPWRGDCRIISLLKLVSVVTRTLSRNSSISHGSNTVRGLPSASNNAGLFPPTAAAETNRGCRGRSPLLQRKKEYPFQSAANCDVSRLKVPQDTTALFEKTLPKAQRKIPSHPGSLSSLAFRALPSFNRLSVTLARRHNLRARNPSLI</sequence>